<feature type="region of interest" description="Disordered" evidence="3">
    <location>
        <begin position="1301"/>
        <end position="1324"/>
    </location>
</feature>
<dbReference type="InterPro" id="IPR058567">
    <property type="entry name" value="Ig_TRAPPC9_Trs120_3rd"/>
</dbReference>
<dbReference type="EMBL" id="JBFMKM010000004">
    <property type="protein sequence ID" value="KAL1306457.1"/>
    <property type="molecule type" value="Genomic_DNA"/>
</dbReference>
<keyword evidence="10" id="KW-1185">Reference proteome</keyword>
<dbReference type="PANTHER" id="PTHR21512">
    <property type="entry name" value="TRAFFICKING PROTEIN PARTICLE COMPLEX SUBUNIT 9"/>
    <property type="match status" value="1"/>
</dbReference>
<dbReference type="GeneID" id="95978854"/>
<keyword evidence="2" id="KW-0333">Golgi apparatus</keyword>
<dbReference type="Pfam" id="PF26280">
    <property type="entry name" value="Ig_TRAPPC9-Trs120_2nd"/>
    <property type="match status" value="1"/>
</dbReference>
<dbReference type="RefSeq" id="XP_069202729.1">
    <property type="nucleotide sequence ID" value="XM_069344900.1"/>
</dbReference>
<dbReference type="InterPro" id="IPR013935">
    <property type="entry name" value="Trs120_TRAPPC9"/>
</dbReference>
<comment type="caution">
    <text evidence="9">The sequence shown here is derived from an EMBL/GenBank/DDBJ whole genome shotgun (WGS) entry which is preliminary data.</text>
</comment>
<sequence length="1484" mass="162027">MAADPISPIASARVRVLVLPAGRIKRTRFMTFVARLQHEPSVRLGDISPDASAGADSTMFSPMAFPNGALLYHYSTAMPPPSNLALAPYELFREPMMLIGIADAEEYHGENHRGSDAAIKAELEKVADHLKEQFPKILVRQLLIIDGPPDHSSDWVPEGAMCVPAQKDSRSTTMKTVMCDISAKFLAELSTYAKAVQALPSVQSPGLSSHTSQIPHRPFPDRSGSTASAPDTQSRNRSPSTVDHRSSSPSVNPPTSFDDMVSASIPGNALTRTASRTEKDGLRTASRDRMSMQAFGSSNAAEKARNKGKARVGIVIGNLYMLAGRWSDAWRELVENTNKARVASDYIWYAKGLESILVCMLLFVWAGFDFHIPAICYTGLDRLSSLSIPNGVKDGLPSLGSQDPVAAKDAAHRCAQLLPDLVNLIVTIHDRTSAPGAETVPPVAYSESIIRMSKLLAVLHTADGQLEPKTIGRMVSGKSLSRAHLKAGFAKSISKHSITDLLFRAYPSSSAVLPLTDATKVLAGIASVLSLLALERKKAMVIKELTASLVPALVQARKVGAAEMGIHPAASLSSAFDIPTGKHAGINGLLEEVHSIYGARDPDHPTTAEELHGEGEASIEGLVDAIVRSATDAADAQASGSLSLKIGILRACVDFCEALPDLAGIVYFAALLLRIAGPHSAVAPGTLNARVKLATEEQIRLISIMSRTSNAASKIGLRETLVPYWDDFLVRNVQWIEEPSLDKLRELRQPDSTAKVKAKRRTPFLYDPSEKNEMKEPEKIIVAEEPAKVLLTLQNPYDFEVRVEKLQLTTDGPVIKVHHIPFILGPNRLQSVPISVEAKEVGKAIILGCSIQIAGCREQMFPIYRDAWSAEVPIKIKELGLFGPPEAITAAHPASTDGVRSATPPARTTLSCTVIQPQPHVLVDSTSLSESALMVLEGQKRVFQVTLNNPSPTRSVDFLHFSFEDSLTTSMKAALLDKDLSRADMYELELELAEDPIFIWARADSKPVGSIEPGEKVTYDITVVGRPGLGAARIMFDYAYLGQPVSEVKGSIYTRQVVVPVDITVNASVQLHRIDFTEFPSEFAWSNQHRLRLEGKNEKRFSRLLPTKPVEKSNDRFRSLLERVGLSSASDSEEHCLVLLDLRNAWPNPLTVSVEVRESLGSATSSPSRETDGRSDIADGWKRAYTVHEVVHPGHIARLVLLLPKLQVLDPHAPIPLLSPNQRQYVVNADKVFSQNAEMTHREQFWFREEVLKYIRGSWKEDGTARQGTVDLRGIRLSPRMIDMLRLQDVDVTMTVVAATSQNSSSSEGIDSADNDDPVAAETPITRLGQSEFQVLTESFLTLRAEITNRSPIPVRGILRLQPSWAHQASTEHIPDIGRKLIISGLLQQVLPTISPRETVTVEVGLCPVVGGEFDIHALVEELVIPPHYEHVAAAINAEERAITSQSNDTHEDFSVSGQGLRPRDRRIWRAGEACKLFAVDAEG</sequence>
<evidence type="ECO:0000259" key="8">
    <source>
        <dbReference type="Pfam" id="PF26283"/>
    </source>
</evidence>
<evidence type="ECO:0008006" key="11">
    <source>
        <dbReference type="Google" id="ProtNLM"/>
    </source>
</evidence>
<dbReference type="InterPro" id="IPR058563">
    <property type="entry name" value="Trs120_TRAPPC9_N"/>
</dbReference>
<organism evidence="9 10">
    <name type="scientific">Neodothiora populina</name>
    <dbReference type="NCBI Taxonomy" id="2781224"/>
    <lineage>
        <taxon>Eukaryota</taxon>
        <taxon>Fungi</taxon>
        <taxon>Dikarya</taxon>
        <taxon>Ascomycota</taxon>
        <taxon>Pezizomycotina</taxon>
        <taxon>Dothideomycetes</taxon>
        <taxon>Dothideomycetidae</taxon>
        <taxon>Dothideales</taxon>
        <taxon>Dothioraceae</taxon>
        <taxon>Neodothiora</taxon>
    </lineage>
</organism>
<feature type="domain" description="Trs120/TRAPPC9 N-terminal" evidence="4">
    <location>
        <begin position="6"/>
        <end position="376"/>
    </location>
</feature>
<feature type="compositionally biased region" description="Polar residues" evidence="3">
    <location>
        <begin position="223"/>
        <end position="255"/>
    </location>
</feature>
<feature type="domain" description="Trs120/TRAPPC9 TPR region" evidence="5">
    <location>
        <begin position="415"/>
        <end position="716"/>
    </location>
</feature>
<feature type="domain" description="Trs120/TRAPPC9 third Ig-like" evidence="7">
    <location>
        <begin position="1069"/>
        <end position="1286"/>
    </location>
</feature>
<feature type="domain" description="Trs120/TRAPPC9 first Ig-like" evidence="6">
    <location>
        <begin position="730"/>
        <end position="916"/>
    </location>
</feature>
<feature type="compositionally biased region" description="Basic and acidic residues" evidence="3">
    <location>
        <begin position="275"/>
        <end position="290"/>
    </location>
</feature>
<name>A0ABR3PK76_9PEZI</name>
<reference evidence="9 10" key="1">
    <citation type="submission" date="2024-07" db="EMBL/GenBank/DDBJ databases">
        <title>Draft sequence of the Neodothiora populina.</title>
        <authorList>
            <person name="Drown D.D."/>
            <person name="Schuette U.S."/>
            <person name="Buechlein A.B."/>
            <person name="Rusch D.R."/>
            <person name="Winton L.W."/>
            <person name="Adams G.A."/>
        </authorList>
    </citation>
    <scope>NUCLEOTIDE SEQUENCE [LARGE SCALE GENOMIC DNA]</scope>
    <source>
        <strain evidence="9 10">CPC 39397</strain>
    </source>
</reference>
<evidence type="ECO:0000259" key="6">
    <source>
        <dbReference type="Pfam" id="PF26254"/>
    </source>
</evidence>
<evidence type="ECO:0000259" key="7">
    <source>
        <dbReference type="Pfam" id="PF26282"/>
    </source>
</evidence>
<dbReference type="Proteomes" id="UP001562354">
    <property type="component" value="Unassembled WGS sequence"/>
</dbReference>
<feature type="region of interest" description="Disordered" evidence="3">
    <location>
        <begin position="202"/>
        <end position="303"/>
    </location>
</feature>
<proteinExistence type="predicted"/>
<evidence type="ECO:0000313" key="9">
    <source>
        <dbReference type="EMBL" id="KAL1306457.1"/>
    </source>
</evidence>
<gene>
    <name evidence="9" type="ORF">AAFC00_005155</name>
</gene>
<dbReference type="Pfam" id="PF26282">
    <property type="entry name" value="Ig_TRAPPC9-Trs120_3rd"/>
    <property type="match status" value="1"/>
</dbReference>
<accession>A0ABR3PK76</accession>
<dbReference type="InterPro" id="IPR058564">
    <property type="entry name" value="TPR_TRAPPC9_Trs120"/>
</dbReference>
<dbReference type="PANTHER" id="PTHR21512:SF5">
    <property type="entry name" value="TRAFFICKING PROTEIN PARTICLE COMPLEX SUBUNIT 9"/>
    <property type="match status" value="1"/>
</dbReference>
<dbReference type="Pfam" id="PF26283">
    <property type="entry name" value="Ig_TRAPPC9-Trs120_4th"/>
    <property type="match status" value="1"/>
</dbReference>
<evidence type="ECO:0000256" key="3">
    <source>
        <dbReference type="SAM" id="MobiDB-lite"/>
    </source>
</evidence>
<dbReference type="InterPro" id="IPR058565">
    <property type="entry name" value="Ig_TRAPPC9_Trs120_1st"/>
</dbReference>
<evidence type="ECO:0000259" key="4">
    <source>
        <dbReference type="Pfam" id="PF08626"/>
    </source>
</evidence>
<evidence type="ECO:0000256" key="1">
    <source>
        <dbReference type="ARBA" id="ARBA00004555"/>
    </source>
</evidence>
<evidence type="ECO:0000313" key="10">
    <source>
        <dbReference type="Proteomes" id="UP001562354"/>
    </source>
</evidence>
<dbReference type="Pfam" id="PF08626">
    <property type="entry name" value="TRAPPC9-Trs120"/>
    <property type="match status" value="1"/>
</dbReference>
<feature type="compositionally biased region" description="Polar residues" evidence="3">
    <location>
        <begin position="202"/>
        <end position="214"/>
    </location>
</feature>
<dbReference type="Pfam" id="PF26251">
    <property type="entry name" value="TPR_TRAPPC9-Trs120"/>
    <property type="match status" value="1"/>
</dbReference>
<dbReference type="Pfam" id="PF26254">
    <property type="entry name" value="Ig_TRAPPC9-Trs120_1st"/>
    <property type="match status" value="1"/>
</dbReference>
<evidence type="ECO:0000259" key="5">
    <source>
        <dbReference type="Pfam" id="PF26251"/>
    </source>
</evidence>
<protein>
    <recommendedName>
        <fullName evidence="11">Hypercellular protein HypA</fullName>
    </recommendedName>
</protein>
<dbReference type="InterPro" id="IPR058568">
    <property type="entry name" value="Ig_TRAPPC9_Trs120_4th"/>
</dbReference>
<feature type="domain" description="Trs120/TRAPPC9 fourth Ig-like" evidence="8">
    <location>
        <begin position="1317"/>
        <end position="1479"/>
    </location>
</feature>
<evidence type="ECO:0000256" key="2">
    <source>
        <dbReference type="ARBA" id="ARBA00023034"/>
    </source>
</evidence>
<comment type="subcellular location">
    <subcellularLocation>
        <location evidence="1">Golgi apparatus</location>
    </subcellularLocation>
</comment>